<reference evidence="2 3" key="1">
    <citation type="submission" date="2014-02" db="EMBL/GenBank/DDBJ databases">
        <title>Vibrio fortis Dalian14 Genome Sequencing.</title>
        <authorList>
            <person name="Wang Y."/>
            <person name="Song L."/>
            <person name="Liu G."/>
            <person name="Ding J."/>
        </authorList>
    </citation>
    <scope>NUCLEOTIDE SEQUENCE [LARGE SCALE GENOMIC DNA]</scope>
    <source>
        <strain evidence="2 3">Dalian14</strain>
    </source>
</reference>
<dbReference type="EMBL" id="JFFR01000013">
    <property type="protein sequence ID" value="KDN28893.1"/>
    <property type="molecule type" value="Genomic_DNA"/>
</dbReference>
<dbReference type="AlphaFoldDB" id="A0A066UXB6"/>
<dbReference type="RefSeq" id="WP_032550760.1">
    <property type="nucleotide sequence ID" value="NZ_JFFR01000013.1"/>
</dbReference>
<dbReference type="GO" id="GO:0006531">
    <property type="term" value="P:aspartate metabolic process"/>
    <property type="evidence" value="ECO:0007669"/>
    <property type="project" value="TreeGrafter"/>
</dbReference>
<dbReference type="InterPro" id="IPR024083">
    <property type="entry name" value="Fumarase/histidase_N"/>
</dbReference>
<dbReference type="Proteomes" id="UP000027219">
    <property type="component" value="Unassembled WGS sequence"/>
</dbReference>
<dbReference type="PANTHER" id="PTHR42696:SF2">
    <property type="entry name" value="ASPARTATE AMMONIA-LYASE"/>
    <property type="match status" value="1"/>
</dbReference>
<dbReference type="PROSITE" id="PS00163">
    <property type="entry name" value="FUMARATE_LYASES"/>
    <property type="match status" value="1"/>
</dbReference>
<dbReference type="GO" id="GO:0005829">
    <property type="term" value="C:cytosol"/>
    <property type="evidence" value="ECO:0007669"/>
    <property type="project" value="TreeGrafter"/>
</dbReference>
<sequence>MQYRIEVDNIGEVKIPAFLPYGAQTQRALNLYPVDSQKTLGDYALLVTAVLRVKLASARVNREIGEMDPVLSLNVENTCQSILENYQKELFPVHAFHGGGGISVNMNVNEIVANIVNHSYYAQSYGSYSPAHPNDAINMNHSTSDCLQTASHLATIEALDCLMTTIERLIYALEYLMVNHGDSSKLARTCMQDAVTIKFKQFWSGYLASLRMYQMHLKECRHDLQAVNLSGNIIGRNGDCSTAYAERCISVLSEVTGIELRKNDNLFQSSQSFDAQVRCVSQVENLAGFIIKMAKDLRLMSSGPEGGLSEITLPAVQAGSSAMPGKVNPTIPEFAIQSAMQAQGHCYSSKQAHVHGELDYNPWGMLLTTNLLDAIDHLDKGISVLTEKCILGIEVNSETESRNEFALVPLVVRVKSKIGYKATLECVKEAKDSNELKEMLQEILKR</sequence>
<protein>
    <submittedName>
        <fullName evidence="2">Aspartate ammonia-lyase</fullName>
    </submittedName>
</protein>
<evidence type="ECO:0000313" key="3">
    <source>
        <dbReference type="Proteomes" id="UP000027219"/>
    </source>
</evidence>
<gene>
    <name evidence="2" type="ORF">VFDL14_22510</name>
</gene>
<dbReference type="PANTHER" id="PTHR42696">
    <property type="entry name" value="ASPARTATE AMMONIA-LYASE"/>
    <property type="match status" value="1"/>
</dbReference>
<keyword evidence="3" id="KW-1185">Reference proteome</keyword>
<evidence type="ECO:0000313" key="2">
    <source>
        <dbReference type="EMBL" id="KDN28893.1"/>
    </source>
</evidence>
<dbReference type="GO" id="GO:0008797">
    <property type="term" value="F:aspartate ammonia-lyase activity"/>
    <property type="evidence" value="ECO:0007669"/>
    <property type="project" value="TreeGrafter"/>
</dbReference>
<dbReference type="PRINTS" id="PR00149">
    <property type="entry name" value="FUMRATELYASE"/>
</dbReference>
<comment type="caution">
    <text evidence="2">The sequence shown here is derived from an EMBL/GenBank/DDBJ whole genome shotgun (WGS) entry which is preliminary data.</text>
</comment>
<dbReference type="InterPro" id="IPR022761">
    <property type="entry name" value="Fumarate_lyase_N"/>
</dbReference>
<proteinExistence type="predicted"/>
<dbReference type="Pfam" id="PF00206">
    <property type="entry name" value="Lyase_1"/>
    <property type="match status" value="1"/>
</dbReference>
<dbReference type="InterPro" id="IPR051546">
    <property type="entry name" value="Aspartate_Ammonia-Lyase"/>
</dbReference>
<dbReference type="OrthoDB" id="9802809at2"/>
<dbReference type="SUPFAM" id="SSF48557">
    <property type="entry name" value="L-aspartase-like"/>
    <property type="match status" value="1"/>
</dbReference>
<organism evidence="2 3">
    <name type="scientific">Vibrio fortis</name>
    <dbReference type="NCBI Taxonomy" id="212667"/>
    <lineage>
        <taxon>Bacteria</taxon>
        <taxon>Pseudomonadati</taxon>
        <taxon>Pseudomonadota</taxon>
        <taxon>Gammaproteobacteria</taxon>
        <taxon>Vibrionales</taxon>
        <taxon>Vibrionaceae</taxon>
        <taxon>Vibrio</taxon>
    </lineage>
</organism>
<evidence type="ECO:0000259" key="1">
    <source>
        <dbReference type="Pfam" id="PF00206"/>
    </source>
</evidence>
<dbReference type="Gene3D" id="1.20.200.10">
    <property type="entry name" value="Fumarase/aspartase (Central domain)"/>
    <property type="match status" value="1"/>
</dbReference>
<dbReference type="Gene3D" id="1.10.275.10">
    <property type="entry name" value="Fumarase/aspartase (N-terminal domain)"/>
    <property type="match status" value="1"/>
</dbReference>
<dbReference type="STRING" id="212667.VFDL14_22510"/>
<accession>A0A066UXB6</accession>
<dbReference type="InterPro" id="IPR020557">
    <property type="entry name" value="Fumarate_lyase_CS"/>
</dbReference>
<name>A0A066UXB6_9VIBR</name>
<feature type="domain" description="Fumarate lyase N-terminal" evidence="1">
    <location>
        <begin position="21"/>
        <end position="344"/>
    </location>
</feature>
<keyword evidence="2" id="KW-0456">Lyase</keyword>
<dbReference type="InterPro" id="IPR008948">
    <property type="entry name" value="L-Aspartase-like"/>
</dbReference>
<dbReference type="InterPro" id="IPR000362">
    <property type="entry name" value="Fumarate_lyase_fam"/>
</dbReference>